<comment type="cofactor">
    <cofactor evidence="8">
        <name>Mg(2+)</name>
        <dbReference type="ChEBI" id="CHEBI:18420"/>
    </cofactor>
</comment>
<dbReference type="OrthoDB" id="9788394at2"/>
<keyword evidence="1 8" id="KW-0963">Cytoplasm</keyword>
<keyword evidence="2 8" id="KW-0808">Transferase</keyword>
<evidence type="ECO:0000256" key="4">
    <source>
        <dbReference type="ARBA" id="ARBA00022741"/>
    </source>
</evidence>
<keyword evidence="7 8" id="KW-0501">Molybdenum cofactor biosynthesis</keyword>
<feature type="binding site" evidence="8">
    <location>
        <position position="104"/>
    </location>
    <ligand>
        <name>GTP</name>
        <dbReference type="ChEBI" id="CHEBI:37565"/>
    </ligand>
</feature>
<evidence type="ECO:0000256" key="1">
    <source>
        <dbReference type="ARBA" id="ARBA00022490"/>
    </source>
</evidence>
<evidence type="ECO:0000256" key="2">
    <source>
        <dbReference type="ARBA" id="ARBA00022679"/>
    </source>
</evidence>
<dbReference type="Pfam" id="PF12804">
    <property type="entry name" value="NTP_transf_3"/>
    <property type="match status" value="1"/>
</dbReference>
<gene>
    <name evidence="8 10" type="primary">mobA</name>
    <name evidence="10" type="ORF">D3874_11610</name>
</gene>
<evidence type="ECO:0000256" key="7">
    <source>
        <dbReference type="ARBA" id="ARBA00023150"/>
    </source>
</evidence>
<evidence type="ECO:0000313" key="10">
    <source>
        <dbReference type="EMBL" id="RJF87588.1"/>
    </source>
</evidence>
<comment type="catalytic activity">
    <reaction evidence="8">
        <text>Mo-molybdopterin + GTP + H(+) = Mo-molybdopterin guanine dinucleotide + diphosphate</text>
        <dbReference type="Rhea" id="RHEA:34243"/>
        <dbReference type="ChEBI" id="CHEBI:15378"/>
        <dbReference type="ChEBI" id="CHEBI:33019"/>
        <dbReference type="ChEBI" id="CHEBI:37565"/>
        <dbReference type="ChEBI" id="CHEBI:71302"/>
        <dbReference type="ChEBI" id="CHEBI:71310"/>
        <dbReference type="EC" id="2.7.7.77"/>
    </reaction>
</comment>
<comment type="caution">
    <text evidence="10">The sequence shown here is derived from an EMBL/GenBank/DDBJ whole genome shotgun (WGS) entry which is preliminary data.</text>
</comment>
<dbReference type="CDD" id="cd02503">
    <property type="entry name" value="MobA"/>
    <property type="match status" value="1"/>
</dbReference>
<keyword evidence="6 8" id="KW-0342">GTP-binding</keyword>
<dbReference type="NCBIfam" id="TIGR02665">
    <property type="entry name" value="molyb_mobA"/>
    <property type="match status" value="1"/>
</dbReference>
<dbReference type="HAMAP" id="MF_00316">
    <property type="entry name" value="MobA"/>
    <property type="match status" value="1"/>
</dbReference>
<keyword evidence="11" id="KW-1185">Reference proteome</keyword>
<dbReference type="AlphaFoldDB" id="A0A418WCD9"/>
<protein>
    <recommendedName>
        <fullName evidence="8">Molybdenum cofactor guanylyltransferase</fullName>
        <shortName evidence="8">MoCo guanylyltransferase</shortName>
        <ecNumber evidence="8">2.7.7.77</ecNumber>
    </recommendedName>
    <alternativeName>
        <fullName evidence="8">GTP:molybdopterin guanylyltransferase</fullName>
    </alternativeName>
    <alternativeName>
        <fullName evidence="8">Mo-MPT guanylyltransferase</fullName>
    </alternativeName>
    <alternativeName>
        <fullName evidence="8">Molybdopterin guanylyltransferase</fullName>
    </alternativeName>
    <alternativeName>
        <fullName evidence="8">Molybdopterin-guanine dinucleotide synthase</fullName>
        <shortName evidence="8">MGD synthase</shortName>
    </alternativeName>
</protein>
<feature type="binding site" evidence="8">
    <location>
        <begin position="11"/>
        <end position="13"/>
    </location>
    <ligand>
        <name>GTP</name>
        <dbReference type="ChEBI" id="CHEBI:37565"/>
    </ligand>
</feature>
<dbReference type="Gene3D" id="3.90.550.10">
    <property type="entry name" value="Spore Coat Polysaccharide Biosynthesis Protein SpsA, Chain A"/>
    <property type="match status" value="1"/>
</dbReference>
<sequence length="202" mass="21358">MAVTAPCGVILAGGQARRLGGGDKGLLALGGRPILGHMIERLAPQCARLALNANGDPARFASFALPVLADPLPGQPGPLAGVLAGLDWASRFADCRWLLSVPGDQPFVPRDLAARLSTAAVDMPLVCAASGGQTHWLTALWSITLREPLRRALVEEGLAKVEHFATRAGFATVDYATAPVDPFFNINDPGDLRRAEDLIHRQ</sequence>
<evidence type="ECO:0000256" key="3">
    <source>
        <dbReference type="ARBA" id="ARBA00022723"/>
    </source>
</evidence>
<reference evidence="10 11" key="1">
    <citation type="submission" date="2018-09" db="EMBL/GenBank/DDBJ databases">
        <authorList>
            <person name="Zhu H."/>
        </authorList>
    </citation>
    <scope>NUCLEOTIDE SEQUENCE [LARGE SCALE GENOMIC DNA]</scope>
    <source>
        <strain evidence="10 11">K1W22B-8</strain>
    </source>
</reference>
<keyword evidence="5 8" id="KW-0460">Magnesium</keyword>
<comment type="similarity">
    <text evidence="8">Belongs to the MobA family.</text>
</comment>
<keyword evidence="10" id="KW-0548">Nucleotidyltransferase</keyword>
<feature type="binding site" evidence="8">
    <location>
        <position position="104"/>
    </location>
    <ligand>
        <name>Mg(2+)</name>
        <dbReference type="ChEBI" id="CHEBI:18420"/>
    </ligand>
</feature>
<evidence type="ECO:0000259" key="9">
    <source>
        <dbReference type="Pfam" id="PF12804"/>
    </source>
</evidence>
<dbReference type="InterPro" id="IPR013482">
    <property type="entry name" value="Molybde_CF_guanTrfase"/>
</dbReference>
<comment type="subunit">
    <text evidence="8">Monomer.</text>
</comment>
<dbReference type="GO" id="GO:0005737">
    <property type="term" value="C:cytoplasm"/>
    <property type="evidence" value="ECO:0007669"/>
    <property type="project" value="UniProtKB-SubCell"/>
</dbReference>
<name>A0A418WCD9_9PROT</name>
<dbReference type="EMBL" id="QYUK01000011">
    <property type="protein sequence ID" value="RJF87588.1"/>
    <property type="molecule type" value="Genomic_DNA"/>
</dbReference>
<dbReference type="GO" id="GO:0046872">
    <property type="term" value="F:metal ion binding"/>
    <property type="evidence" value="ECO:0007669"/>
    <property type="project" value="UniProtKB-KW"/>
</dbReference>
<dbReference type="InterPro" id="IPR025877">
    <property type="entry name" value="MobA-like_NTP_Trfase"/>
</dbReference>
<proteinExistence type="inferred from homology"/>
<evidence type="ECO:0000256" key="8">
    <source>
        <dbReference type="HAMAP-Rule" id="MF_00316"/>
    </source>
</evidence>
<evidence type="ECO:0000313" key="11">
    <source>
        <dbReference type="Proteomes" id="UP000284605"/>
    </source>
</evidence>
<dbReference type="GO" id="GO:1902758">
    <property type="term" value="P:bis(molybdopterin guanine dinucleotide)molybdenum biosynthetic process"/>
    <property type="evidence" value="ECO:0007669"/>
    <property type="project" value="TreeGrafter"/>
</dbReference>
<comment type="subcellular location">
    <subcellularLocation>
        <location evidence="8">Cytoplasm</location>
    </subcellularLocation>
</comment>
<keyword evidence="3 8" id="KW-0479">Metal-binding</keyword>
<dbReference type="GO" id="GO:0061603">
    <property type="term" value="F:molybdenum cofactor guanylyltransferase activity"/>
    <property type="evidence" value="ECO:0007669"/>
    <property type="project" value="UniProtKB-EC"/>
</dbReference>
<feature type="binding site" evidence="8">
    <location>
        <position position="24"/>
    </location>
    <ligand>
        <name>GTP</name>
        <dbReference type="ChEBI" id="CHEBI:37565"/>
    </ligand>
</feature>
<dbReference type="SUPFAM" id="SSF53448">
    <property type="entry name" value="Nucleotide-diphospho-sugar transferases"/>
    <property type="match status" value="1"/>
</dbReference>
<dbReference type="PANTHER" id="PTHR19136">
    <property type="entry name" value="MOLYBDENUM COFACTOR GUANYLYLTRANSFERASE"/>
    <property type="match status" value="1"/>
</dbReference>
<dbReference type="EC" id="2.7.7.77" evidence="8"/>
<comment type="domain">
    <text evidence="8">The N-terminal domain determines nucleotide recognition and specific binding, while the C-terminal domain determines the specific binding to the target protein.</text>
</comment>
<dbReference type="GO" id="GO:0005525">
    <property type="term" value="F:GTP binding"/>
    <property type="evidence" value="ECO:0007669"/>
    <property type="project" value="UniProtKB-UniRule"/>
</dbReference>
<organism evidence="10 11">
    <name type="scientific">Oleomonas cavernae</name>
    <dbReference type="NCBI Taxonomy" id="2320859"/>
    <lineage>
        <taxon>Bacteria</taxon>
        <taxon>Pseudomonadati</taxon>
        <taxon>Pseudomonadota</taxon>
        <taxon>Alphaproteobacteria</taxon>
        <taxon>Acetobacterales</taxon>
        <taxon>Acetobacteraceae</taxon>
        <taxon>Oleomonas</taxon>
    </lineage>
</organism>
<dbReference type="InterPro" id="IPR029044">
    <property type="entry name" value="Nucleotide-diphossugar_trans"/>
</dbReference>
<evidence type="ECO:0000256" key="5">
    <source>
        <dbReference type="ARBA" id="ARBA00022842"/>
    </source>
</evidence>
<feature type="domain" description="MobA-like NTP transferase" evidence="9">
    <location>
        <begin position="8"/>
        <end position="161"/>
    </location>
</feature>
<evidence type="ECO:0000256" key="6">
    <source>
        <dbReference type="ARBA" id="ARBA00023134"/>
    </source>
</evidence>
<keyword evidence="4 8" id="KW-0547">Nucleotide-binding</keyword>
<comment type="function">
    <text evidence="8">Transfers a GMP moiety from GTP to Mo-molybdopterin (Mo-MPT) cofactor (Moco or molybdenum cofactor) to form Mo-molybdopterin guanine dinucleotide (Mo-MGD) cofactor.</text>
</comment>
<accession>A0A418WCD9</accession>
<feature type="binding site" evidence="8">
    <location>
        <position position="52"/>
    </location>
    <ligand>
        <name>GTP</name>
        <dbReference type="ChEBI" id="CHEBI:37565"/>
    </ligand>
</feature>
<dbReference type="PANTHER" id="PTHR19136:SF81">
    <property type="entry name" value="MOLYBDENUM COFACTOR GUANYLYLTRANSFERASE"/>
    <property type="match status" value="1"/>
</dbReference>
<dbReference type="Proteomes" id="UP000284605">
    <property type="component" value="Unassembled WGS sequence"/>
</dbReference>
<feature type="binding site" evidence="8">
    <location>
        <position position="70"/>
    </location>
    <ligand>
        <name>GTP</name>
        <dbReference type="ChEBI" id="CHEBI:37565"/>
    </ligand>
</feature>